<dbReference type="PANTHER" id="PTHR20836">
    <property type="entry name" value="DIHYDRODIPICOLINATE REDUCTASE"/>
    <property type="match status" value="1"/>
</dbReference>
<dbReference type="InterPro" id="IPR000846">
    <property type="entry name" value="DapB_N"/>
</dbReference>
<keyword evidence="7 12" id="KW-0457">Lysine biosynthesis</keyword>
<feature type="binding site" evidence="12">
    <location>
        <position position="136"/>
    </location>
    <ligand>
        <name>(S)-2,3,4,5-tetrahydrodipicolinate</name>
        <dbReference type="ChEBI" id="CHEBI:16845"/>
    </ligand>
</feature>
<dbReference type="GO" id="GO:0009089">
    <property type="term" value="P:lysine biosynthetic process via diaminopimelate"/>
    <property type="evidence" value="ECO:0007669"/>
    <property type="project" value="UniProtKB-UniRule"/>
</dbReference>
<evidence type="ECO:0000256" key="5">
    <source>
        <dbReference type="ARBA" id="ARBA00023002"/>
    </source>
</evidence>
<evidence type="ECO:0000313" key="16">
    <source>
        <dbReference type="Proteomes" id="UP000236893"/>
    </source>
</evidence>
<dbReference type="InterPro" id="IPR036291">
    <property type="entry name" value="NAD(P)-bd_dom_sf"/>
</dbReference>
<keyword evidence="6 12" id="KW-0520">NAD</keyword>
<evidence type="ECO:0000256" key="7">
    <source>
        <dbReference type="ARBA" id="ARBA00023154"/>
    </source>
</evidence>
<comment type="subcellular location">
    <subcellularLocation>
        <location evidence="12">Cytoplasm</location>
    </subcellularLocation>
</comment>
<comment type="subunit">
    <text evidence="12">Homotetramer.</text>
</comment>
<evidence type="ECO:0000256" key="3">
    <source>
        <dbReference type="ARBA" id="ARBA00022857"/>
    </source>
</evidence>
<comment type="pathway">
    <text evidence="8 12">Amino-acid biosynthesis; L-lysine biosynthesis via DAP pathway; (S)-tetrahydrodipicolinate from L-aspartate: step 4/4.</text>
</comment>
<feature type="binding site" evidence="12">
    <location>
        <position position="29"/>
    </location>
    <ligand>
        <name>NADP(+)</name>
        <dbReference type="ChEBI" id="CHEBI:58349"/>
    </ligand>
</feature>
<feature type="active site" description="Proton donor/acceptor" evidence="12">
    <location>
        <position position="135"/>
    </location>
</feature>
<dbReference type="Gene3D" id="3.40.50.720">
    <property type="entry name" value="NAD(P)-binding Rossmann-like Domain"/>
    <property type="match status" value="1"/>
</dbReference>
<dbReference type="GO" id="GO:0008839">
    <property type="term" value="F:4-hydroxy-tetrahydrodipicolinate reductase"/>
    <property type="evidence" value="ECO:0007669"/>
    <property type="project" value="UniProtKB-UniRule"/>
</dbReference>
<dbReference type="GO" id="GO:0050661">
    <property type="term" value="F:NADP binding"/>
    <property type="evidence" value="ECO:0007669"/>
    <property type="project" value="UniProtKB-UniRule"/>
</dbReference>
<evidence type="ECO:0000259" key="13">
    <source>
        <dbReference type="Pfam" id="PF01113"/>
    </source>
</evidence>
<feature type="active site" description="Proton donor" evidence="12">
    <location>
        <position position="139"/>
    </location>
</feature>
<comment type="caution">
    <text evidence="15">The sequence shown here is derived from an EMBL/GenBank/DDBJ whole genome shotgun (WGS) entry which is preliminary data.</text>
</comment>
<evidence type="ECO:0000256" key="6">
    <source>
        <dbReference type="ARBA" id="ARBA00023027"/>
    </source>
</evidence>
<comment type="caution">
    <text evidence="12">Was originally thought to be a dihydrodipicolinate reductase (DHDPR), catalyzing the conversion of dihydrodipicolinate to tetrahydrodipicolinate. However, it was shown in E.coli that the substrate of the enzymatic reaction is not dihydrodipicolinate (DHDP) but in fact (2S,4S)-4-hydroxy-2,3,4,5-tetrahydrodipicolinic acid (HTPA), the product released by the DapA-catalyzed reaction.</text>
</comment>
<evidence type="ECO:0000256" key="9">
    <source>
        <dbReference type="ARBA" id="ARBA00038983"/>
    </source>
</evidence>
<proteinExistence type="inferred from homology"/>
<keyword evidence="5 12" id="KW-0560">Oxidoreductase</keyword>
<keyword evidence="3 12" id="KW-0521">NADP</keyword>
<comment type="similarity">
    <text evidence="1 12">Belongs to the DapB family.</text>
</comment>
<evidence type="ECO:0000256" key="2">
    <source>
        <dbReference type="ARBA" id="ARBA00022605"/>
    </source>
</evidence>
<reference evidence="15 16" key="1">
    <citation type="submission" date="2018-01" db="EMBL/GenBank/DDBJ databases">
        <authorList>
            <person name="Gaut B.S."/>
            <person name="Morton B.R."/>
            <person name="Clegg M.T."/>
            <person name="Duvall M.R."/>
        </authorList>
    </citation>
    <scope>NUCLEOTIDE SEQUENCE [LARGE SCALE GENOMIC DNA]</scope>
    <source>
        <strain evidence="15 16">HR-AV</strain>
    </source>
</reference>
<feature type="domain" description="Dihydrodipicolinate reductase N-terminal" evidence="13">
    <location>
        <begin position="1"/>
        <end position="103"/>
    </location>
</feature>
<dbReference type="InterPro" id="IPR022663">
    <property type="entry name" value="DapB_C"/>
</dbReference>
<gene>
    <name evidence="12 15" type="primary">dapB</name>
    <name evidence="15" type="ORF">C3K47_09315</name>
</gene>
<dbReference type="CDD" id="cd02274">
    <property type="entry name" value="DHDPR_N"/>
    <property type="match status" value="1"/>
</dbReference>
<feature type="binding site" evidence="12">
    <location>
        <begin position="145"/>
        <end position="146"/>
    </location>
    <ligand>
        <name>(S)-2,3,4,5-tetrahydrodipicolinate</name>
        <dbReference type="ChEBI" id="CHEBI:16845"/>
    </ligand>
</feature>
<comment type="function">
    <text evidence="12">Catalyzes the conversion of 4-hydroxy-tetrahydrodipicolinate (HTPA) to tetrahydrodipicolinate.</text>
</comment>
<dbReference type="EC" id="1.17.1.8" evidence="9 12"/>
<accession>A0A2S5A211</accession>
<keyword evidence="16" id="KW-1185">Reference proteome</keyword>
<dbReference type="Gene3D" id="3.30.360.10">
    <property type="entry name" value="Dihydrodipicolinate Reductase, domain 2"/>
    <property type="match status" value="1"/>
</dbReference>
<feature type="binding site" evidence="12">
    <location>
        <begin position="75"/>
        <end position="77"/>
    </location>
    <ligand>
        <name>NAD(+)</name>
        <dbReference type="ChEBI" id="CHEBI:57540"/>
    </ligand>
</feature>
<comment type="catalytic activity">
    <reaction evidence="11 12">
        <text>(S)-2,3,4,5-tetrahydrodipicolinate + NAD(+) + H2O = (2S,4S)-4-hydroxy-2,3,4,5-tetrahydrodipicolinate + NADH + H(+)</text>
        <dbReference type="Rhea" id="RHEA:35323"/>
        <dbReference type="ChEBI" id="CHEBI:15377"/>
        <dbReference type="ChEBI" id="CHEBI:15378"/>
        <dbReference type="ChEBI" id="CHEBI:16845"/>
        <dbReference type="ChEBI" id="CHEBI:57540"/>
        <dbReference type="ChEBI" id="CHEBI:57945"/>
        <dbReference type="ChEBI" id="CHEBI:67139"/>
        <dbReference type="EC" id="1.17.1.8"/>
    </reaction>
</comment>
<dbReference type="OrthoDB" id="9790352at2"/>
<keyword evidence="12" id="KW-0963">Cytoplasm</keyword>
<dbReference type="EMBL" id="PQVF01000006">
    <property type="protein sequence ID" value="POY36564.1"/>
    <property type="molecule type" value="Genomic_DNA"/>
</dbReference>
<dbReference type="SUPFAM" id="SSF51735">
    <property type="entry name" value="NAD(P)-binding Rossmann-fold domains"/>
    <property type="match status" value="1"/>
</dbReference>
<name>A0A2S5A211_9SPHI</name>
<dbReference type="SUPFAM" id="SSF55347">
    <property type="entry name" value="Glyceraldehyde-3-phosphate dehydrogenase-like, C-terminal domain"/>
    <property type="match status" value="1"/>
</dbReference>
<dbReference type="Pfam" id="PF01113">
    <property type="entry name" value="DapB_N"/>
    <property type="match status" value="1"/>
</dbReference>
<dbReference type="GO" id="GO:0005829">
    <property type="term" value="C:cytosol"/>
    <property type="evidence" value="ECO:0007669"/>
    <property type="project" value="TreeGrafter"/>
</dbReference>
<dbReference type="RefSeq" id="WP_103788867.1">
    <property type="nucleotide sequence ID" value="NZ_PQVF01000006.1"/>
</dbReference>
<evidence type="ECO:0000313" key="15">
    <source>
        <dbReference type="EMBL" id="POY36564.1"/>
    </source>
</evidence>
<dbReference type="InterPro" id="IPR023940">
    <property type="entry name" value="DHDPR_bac"/>
</dbReference>
<dbReference type="GO" id="GO:0016726">
    <property type="term" value="F:oxidoreductase activity, acting on CH or CH2 groups, NAD or NADP as acceptor"/>
    <property type="evidence" value="ECO:0007669"/>
    <property type="project" value="UniProtKB-UniRule"/>
</dbReference>
<evidence type="ECO:0000259" key="14">
    <source>
        <dbReference type="Pfam" id="PF05173"/>
    </source>
</evidence>
<comment type="caution">
    <text evidence="12">Lacks conserved residue(s) required for the propagation of feature annotation.</text>
</comment>
<comment type="catalytic activity">
    <reaction evidence="10 12">
        <text>(S)-2,3,4,5-tetrahydrodipicolinate + NADP(+) + H2O = (2S,4S)-4-hydroxy-2,3,4,5-tetrahydrodipicolinate + NADPH + H(+)</text>
        <dbReference type="Rhea" id="RHEA:35331"/>
        <dbReference type="ChEBI" id="CHEBI:15377"/>
        <dbReference type="ChEBI" id="CHEBI:15378"/>
        <dbReference type="ChEBI" id="CHEBI:16845"/>
        <dbReference type="ChEBI" id="CHEBI:57783"/>
        <dbReference type="ChEBI" id="CHEBI:58349"/>
        <dbReference type="ChEBI" id="CHEBI:67139"/>
        <dbReference type="EC" id="1.17.1.8"/>
    </reaction>
</comment>
<evidence type="ECO:0000256" key="11">
    <source>
        <dbReference type="ARBA" id="ARBA00049396"/>
    </source>
</evidence>
<sequence length="246" mass="27305">MKIALLGYGKMGKEIEQIALQRGHEIVLKVNDTNLEDLTVENLAKADVAIEFSTPFTVLGNIDLCFKASTPIVVGTTGWYAEFDKIKERASTEGNALFHATNFSIGVNITFHINKVLAKIMNGFPGYDVQMEEIHHTQKLDHPSGTAITLAEGVLENLNRKQKYGAWLNDGNEQKPTVSEDTLLIEALRQEAVPGTHTVSYISEIDRIDLRHEAFNRKGFATGAVVAAEWLKDKKGVFTMKDLLSF</sequence>
<protein>
    <recommendedName>
        <fullName evidence="9 12">4-hydroxy-tetrahydrodipicolinate reductase</fullName>
        <shortName evidence="12">HTPA reductase</shortName>
        <ecNumber evidence="9 12">1.17.1.8</ecNumber>
    </recommendedName>
</protein>
<dbReference type="NCBIfam" id="TIGR00036">
    <property type="entry name" value="dapB"/>
    <property type="match status" value="1"/>
</dbReference>
<organism evidence="15 16">
    <name type="scientific">Solitalea longa</name>
    <dbReference type="NCBI Taxonomy" id="2079460"/>
    <lineage>
        <taxon>Bacteria</taxon>
        <taxon>Pseudomonadati</taxon>
        <taxon>Bacteroidota</taxon>
        <taxon>Sphingobacteriia</taxon>
        <taxon>Sphingobacteriales</taxon>
        <taxon>Sphingobacteriaceae</taxon>
        <taxon>Solitalea</taxon>
    </lineage>
</organism>
<evidence type="ECO:0000256" key="8">
    <source>
        <dbReference type="ARBA" id="ARBA00037922"/>
    </source>
</evidence>
<dbReference type="AlphaFoldDB" id="A0A2S5A211"/>
<dbReference type="GO" id="GO:0051287">
    <property type="term" value="F:NAD binding"/>
    <property type="evidence" value="ECO:0007669"/>
    <property type="project" value="UniProtKB-UniRule"/>
</dbReference>
<dbReference type="PIRSF" id="PIRSF000161">
    <property type="entry name" value="DHPR"/>
    <property type="match status" value="1"/>
</dbReference>
<dbReference type="HAMAP" id="MF_00102">
    <property type="entry name" value="DapB"/>
    <property type="match status" value="1"/>
</dbReference>
<dbReference type="Proteomes" id="UP000236893">
    <property type="component" value="Unassembled WGS sequence"/>
</dbReference>
<dbReference type="PANTHER" id="PTHR20836:SF0">
    <property type="entry name" value="4-HYDROXY-TETRAHYDRODIPICOLINATE REDUCTASE 1, CHLOROPLASTIC-RELATED"/>
    <property type="match status" value="1"/>
</dbReference>
<dbReference type="Pfam" id="PF05173">
    <property type="entry name" value="DapB_C"/>
    <property type="match status" value="1"/>
</dbReference>
<keyword evidence="4 12" id="KW-0220">Diaminopimelate biosynthesis</keyword>
<evidence type="ECO:0000256" key="10">
    <source>
        <dbReference type="ARBA" id="ARBA00049080"/>
    </source>
</evidence>
<feature type="binding site" evidence="12">
    <location>
        <begin position="100"/>
        <end position="103"/>
    </location>
    <ligand>
        <name>NAD(+)</name>
        <dbReference type="ChEBI" id="CHEBI:57540"/>
    </ligand>
</feature>
<keyword evidence="2 12" id="KW-0028">Amino-acid biosynthesis</keyword>
<evidence type="ECO:0000256" key="1">
    <source>
        <dbReference type="ARBA" id="ARBA00006642"/>
    </source>
</evidence>
<evidence type="ECO:0000256" key="12">
    <source>
        <dbReference type="HAMAP-Rule" id="MF_00102"/>
    </source>
</evidence>
<dbReference type="UniPathway" id="UPA00034">
    <property type="reaction ID" value="UER00018"/>
</dbReference>
<dbReference type="GO" id="GO:0019877">
    <property type="term" value="P:diaminopimelate biosynthetic process"/>
    <property type="evidence" value="ECO:0007669"/>
    <property type="project" value="UniProtKB-UniRule"/>
</dbReference>
<feature type="domain" description="Dihydrodipicolinate reductase C-terminal" evidence="14">
    <location>
        <begin position="106"/>
        <end position="244"/>
    </location>
</feature>
<evidence type="ECO:0000256" key="4">
    <source>
        <dbReference type="ARBA" id="ARBA00022915"/>
    </source>
</evidence>